<name>A0A0F9RQD0_9ZZZZ</name>
<gene>
    <name evidence="1" type="ORF">LCGC14_0616600</name>
</gene>
<comment type="caution">
    <text evidence="1">The sequence shown here is derived from an EMBL/GenBank/DDBJ whole genome shotgun (WGS) entry which is preliminary data.</text>
</comment>
<accession>A0A0F9RQD0</accession>
<reference evidence="1" key="1">
    <citation type="journal article" date="2015" name="Nature">
        <title>Complex archaea that bridge the gap between prokaryotes and eukaryotes.</title>
        <authorList>
            <person name="Spang A."/>
            <person name="Saw J.H."/>
            <person name="Jorgensen S.L."/>
            <person name="Zaremba-Niedzwiedzka K."/>
            <person name="Martijn J."/>
            <person name="Lind A.E."/>
            <person name="van Eijk R."/>
            <person name="Schleper C."/>
            <person name="Guy L."/>
            <person name="Ettema T.J."/>
        </authorList>
    </citation>
    <scope>NUCLEOTIDE SEQUENCE</scope>
</reference>
<dbReference type="EMBL" id="LAZR01001037">
    <property type="protein sequence ID" value="KKN52052.1"/>
    <property type="molecule type" value="Genomic_DNA"/>
</dbReference>
<sequence length="326" mass="37714">MKRLICQNKIFTRHDYASENEFEKLIIQYSKEIFGINSVYIDIKKKIGVDNILTIPDGYLIDFSFESDPRLYIIENELAKHDPYKHIGQQLLKFAISYKASGRDIKKFLLSNIFKDESQVKIVKKGLKIAGYRNSDEMLDDLIFEKSVASIVLIDEVTPELEKVLNQLAMNTDIIEFQTYECGNETIHKFTPFQQEIRSLPELKGKTIKPEELDTIVVPANEDGFNEVFLGENCWYQIKITSSMIERIKYIAGYQTAPISAITYYAEVKKIEKYKDTNKFIVYFKDKAKRIGPIKLPKGSMGLVPQSFRYTSFKKLIKAKTLGEVF</sequence>
<protein>
    <submittedName>
        <fullName evidence="1">Uncharacterized protein</fullName>
    </submittedName>
</protein>
<proteinExistence type="predicted"/>
<organism evidence="1">
    <name type="scientific">marine sediment metagenome</name>
    <dbReference type="NCBI Taxonomy" id="412755"/>
    <lineage>
        <taxon>unclassified sequences</taxon>
        <taxon>metagenomes</taxon>
        <taxon>ecological metagenomes</taxon>
    </lineage>
</organism>
<dbReference type="AlphaFoldDB" id="A0A0F9RQD0"/>
<evidence type="ECO:0000313" key="1">
    <source>
        <dbReference type="EMBL" id="KKN52052.1"/>
    </source>
</evidence>